<dbReference type="AlphaFoldDB" id="A0AAD7WMP1"/>
<keyword evidence="2" id="KW-1185">Reference proteome</keyword>
<evidence type="ECO:0000313" key="1">
    <source>
        <dbReference type="EMBL" id="KAJ8402345.1"/>
    </source>
</evidence>
<reference evidence="1" key="1">
    <citation type="journal article" date="2023" name="Science">
        <title>Genome structures resolve the early diversification of teleost fishes.</title>
        <authorList>
            <person name="Parey E."/>
            <person name="Louis A."/>
            <person name="Montfort J."/>
            <person name="Bouchez O."/>
            <person name="Roques C."/>
            <person name="Iampietro C."/>
            <person name="Lluch J."/>
            <person name="Castinel A."/>
            <person name="Donnadieu C."/>
            <person name="Desvignes T."/>
            <person name="Floi Bucao C."/>
            <person name="Jouanno E."/>
            <person name="Wen M."/>
            <person name="Mejri S."/>
            <person name="Dirks R."/>
            <person name="Jansen H."/>
            <person name="Henkel C."/>
            <person name="Chen W.J."/>
            <person name="Zahm M."/>
            <person name="Cabau C."/>
            <person name="Klopp C."/>
            <person name="Thompson A.W."/>
            <person name="Robinson-Rechavi M."/>
            <person name="Braasch I."/>
            <person name="Lecointre G."/>
            <person name="Bobe J."/>
            <person name="Postlethwait J.H."/>
            <person name="Berthelot C."/>
            <person name="Roest Crollius H."/>
            <person name="Guiguen Y."/>
        </authorList>
    </citation>
    <scope>NUCLEOTIDE SEQUENCE</scope>
    <source>
        <strain evidence="1">NC1722</strain>
    </source>
</reference>
<proteinExistence type="predicted"/>
<evidence type="ECO:0000313" key="2">
    <source>
        <dbReference type="Proteomes" id="UP001221898"/>
    </source>
</evidence>
<dbReference type="EMBL" id="JAINUG010000064">
    <property type="protein sequence ID" value="KAJ8402345.1"/>
    <property type="molecule type" value="Genomic_DNA"/>
</dbReference>
<name>A0AAD7WMP1_9TELE</name>
<protein>
    <submittedName>
        <fullName evidence="1">Uncharacterized protein</fullName>
    </submittedName>
</protein>
<gene>
    <name evidence="1" type="ORF">AAFF_G00368340</name>
</gene>
<sequence length="117" mass="13308">MTFPLFWPSPISRQLWFVFSISEGAFQTDVSWLPAAPEDLGVTAWRSTPSGQRGLNLKPRKDSSLLTKNLLYHLNLVNSFFQHGWVGEANLLSQPLRGSTLNEGFLYKHEPHLLNIE</sequence>
<organism evidence="1 2">
    <name type="scientific">Aldrovandia affinis</name>
    <dbReference type="NCBI Taxonomy" id="143900"/>
    <lineage>
        <taxon>Eukaryota</taxon>
        <taxon>Metazoa</taxon>
        <taxon>Chordata</taxon>
        <taxon>Craniata</taxon>
        <taxon>Vertebrata</taxon>
        <taxon>Euteleostomi</taxon>
        <taxon>Actinopterygii</taxon>
        <taxon>Neopterygii</taxon>
        <taxon>Teleostei</taxon>
        <taxon>Notacanthiformes</taxon>
        <taxon>Halosauridae</taxon>
        <taxon>Aldrovandia</taxon>
    </lineage>
</organism>
<accession>A0AAD7WMP1</accession>
<comment type="caution">
    <text evidence="1">The sequence shown here is derived from an EMBL/GenBank/DDBJ whole genome shotgun (WGS) entry which is preliminary data.</text>
</comment>
<dbReference type="Proteomes" id="UP001221898">
    <property type="component" value="Unassembled WGS sequence"/>
</dbReference>